<dbReference type="InterPro" id="IPR013766">
    <property type="entry name" value="Thioredoxin_domain"/>
</dbReference>
<evidence type="ECO:0000259" key="2">
    <source>
        <dbReference type="PROSITE" id="PS51352"/>
    </source>
</evidence>
<name>A0ABS9KYX8_9BACT</name>
<keyword evidence="1" id="KW-0732">Signal</keyword>
<dbReference type="SUPFAM" id="SSF52833">
    <property type="entry name" value="Thioredoxin-like"/>
    <property type="match status" value="1"/>
</dbReference>
<dbReference type="InterPro" id="IPR013740">
    <property type="entry name" value="Redoxin"/>
</dbReference>
<proteinExistence type="predicted"/>
<keyword evidence="4" id="KW-1185">Reference proteome</keyword>
<gene>
    <name evidence="3" type="ORF">LZZ85_24715</name>
</gene>
<evidence type="ECO:0000256" key="1">
    <source>
        <dbReference type="SAM" id="SignalP"/>
    </source>
</evidence>
<evidence type="ECO:0000313" key="4">
    <source>
        <dbReference type="Proteomes" id="UP001165367"/>
    </source>
</evidence>
<accession>A0ABS9KYX8</accession>
<dbReference type="Proteomes" id="UP001165367">
    <property type="component" value="Unassembled WGS sequence"/>
</dbReference>
<feature type="signal peptide" evidence="1">
    <location>
        <begin position="1"/>
        <end position="20"/>
    </location>
</feature>
<dbReference type="Pfam" id="PF08534">
    <property type="entry name" value="Redoxin"/>
    <property type="match status" value="1"/>
</dbReference>
<feature type="domain" description="Thioredoxin" evidence="2">
    <location>
        <begin position="26"/>
        <end position="178"/>
    </location>
</feature>
<protein>
    <submittedName>
        <fullName evidence="3">Thioredoxin family protein</fullName>
    </submittedName>
</protein>
<dbReference type="Gene3D" id="3.40.30.10">
    <property type="entry name" value="Glutaredoxin"/>
    <property type="match status" value="1"/>
</dbReference>
<dbReference type="PANTHER" id="PTHR43640">
    <property type="entry name" value="OS07G0260300 PROTEIN"/>
    <property type="match status" value="1"/>
</dbReference>
<dbReference type="PROSITE" id="PS51352">
    <property type="entry name" value="THIOREDOXIN_2"/>
    <property type="match status" value="1"/>
</dbReference>
<evidence type="ECO:0000313" key="3">
    <source>
        <dbReference type="EMBL" id="MCG2617525.1"/>
    </source>
</evidence>
<dbReference type="CDD" id="cd02969">
    <property type="entry name" value="PRX_like1"/>
    <property type="match status" value="1"/>
</dbReference>
<dbReference type="EMBL" id="JAKLTR010000022">
    <property type="protein sequence ID" value="MCG2617525.1"/>
    <property type="molecule type" value="Genomic_DNA"/>
</dbReference>
<comment type="caution">
    <text evidence="3">The sequence shown here is derived from an EMBL/GenBank/DDBJ whole genome shotgun (WGS) entry which is preliminary data.</text>
</comment>
<dbReference type="InterPro" id="IPR047262">
    <property type="entry name" value="PRX-like1"/>
</dbReference>
<reference evidence="3" key="1">
    <citation type="submission" date="2022-01" db="EMBL/GenBank/DDBJ databases">
        <authorList>
            <person name="Jo J.-H."/>
            <person name="Im W.-T."/>
        </authorList>
    </citation>
    <scope>NUCLEOTIDE SEQUENCE</scope>
    <source>
        <strain evidence="3">NA20</strain>
    </source>
</reference>
<organism evidence="3 4">
    <name type="scientific">Terrimonas ginsenosidimutans</name>
    <dbReference type="NCBI Taxonomy" id="2908004"/>
    <lineage>
        <taxon>Bacteria</taxon>
        <taxon>Pseudomonadati</taxon>
        <taxon>Bacteroidota</taxon>
        <taxon>Chitinophagia</taxon>
        <taxon>Chitinophagales</taxon>
        <taxon>Chitinophagaceae</taxon>
        <taxon>Terrimonas</taxon>
    </lineage>
</organism>
<feature type="chain" id="PRO_5045247787" evidence="1">
    <location>
        <begin position="21"/>
        <end position="202"/>
    </location>
</feature>
<dbReference type="InterPro" id="IPR036249">
    <property type="entry name" value="Thioredoxin-like_sf"/>
</dbReference>
<dbReference type="PANTHER" id="PTHR43640:SF1">
    <property type="entry name" value="THIOREDOXIN-DEPENDENT PEROXIREDOXIN"/>
    <property type="match status" value="1"/>
</dbReference>
<sequence length="202" mass="21910">MKKILMAALPVAAIAFMAFKSISDPLTIGSTLPSAETKMKDITGKEVSFKDAMKKNGLLVMFSCNTCPVVKKYQSRTLDAAKLAAGKNIGVILLNPNEATRTAGDSYEDMQSYAKEQGYDFNYVVDNNSAMADAFGATRTPEVFLFDKNNKLVYHGAIDDNPNAADQVGRKHLDIAINELVTGKSIETPTTKSVGCTIKRTK</sequence>
<dbReference type="RefSeq" id="WP_237876299.1">
    <property type="nucleotide sequence ID" value="NZ_JAKLTR010000022.1"/>
</dbReference>